<dbReference type="EMBL" id="NIAY01000043">
    <property type="protein sequence ID" value="PAB35287.1"/>
    <property type="molecule type" value="Genomic_DNA"/>
</dbReference>
<dbReference type="AlphaFoldDB" id="A0AB73Q877"/>
<keyword evidence="1" id="KW-1133">Transmembrane helix</keyword>
<name>A0AB73Q877_PSESS</name>
<evidence type="ECO:0008006" key="4">
    <source>
        <dbReference type="Google" id="ProtNLM"/>
    </source>
</evidence>
<sequence length="76" mass="8608">MHAVLSVLNLDSFLTGKRAIQGLNCIFAALCLRFVVFFTIAEKSGRFMARLVHYFCFTHSHLGESGALEHDARHKR</sequence>
<proteinExistence type="predicted"/>
<evidence type="ECO:0000256" key="1">
    <source>
        <dbReference type="SAM" id="Phobius"/>
    </source>
</evidence>
<protein>
    <recommendedName>
        <fullName evidence="4">Secreted protein</fullName>
    </recommendedName>
</protein>
<gene>
    <name evidence="2" type="ORF">CC205_09220</name>
</gene>
<evidence type="ECO:0000313" key="2">
    <source>
        <dbReference type="EMBL" id="PAB35287.1"/>
    </source>
</evidence>
<comment type="caution">
    <text evidence="2">The sequence shown here is derived from an EMBL/GenBank/DDBJ whole genome shotgun (WGS) entry which is preliminary data.</text>
</comment>
<dbReference type="Proteomes" id="UP000216306">
    <property type="component" value="Unassembled WGS sequence"/>
</dbReference>
<keyword evidence="1" id="KW-0812">Transmembrane</keyword>
<feature type="transmembrane region" description="Helical" evidence="1">
    <location>
        <begin position="20"/>
        <end position="41"/>
    </location>
</feature>
<keyword evidence="1" id="KW-0472">Membrane</keyword>
<reference evidence="2 3" key="1">
    <citation type="submission" date="2017-05" db="EMBL/GenBank/DDBJ databases">
        <title>Comparative genomic of Pseudomonas savastanoi pathovars.</title>
        <authorList>
            <person name="Pintado A."/>
            <person name="Moreno-Perez A."/>
            <person name="Caballo-Ponce E."/>
            <person name="Murillo J."/>
            <person name="Bardaji L."/>
            <person name="Cerboneschi M."/>
            <person name="Rodriguez-Palenzuela P."/>
            <person name="Ramos C."/>
            <person name="Tegli S."/>
        </authorList>
    </citation>
    <scope>NUCLEOTIDE SEQUENCE [LARGE SCALE GENOMIC DNA]</scope>
    <source>
        <strain evidence="2 3">ESC 23</strain>
    </source>
</reference>
<accession>A0AB73Q877</accession>
<evidence type="ECO:0000313" key="3">
    <source>
        <dbReference type="Proteomes" id="UP000216306"/>
    </source>
</evidence>
<organism evidence="2 3">
    <name type="scientific">Pseudomonas savastanoi pv. nerii</name>
    <dbReference type="NCBI Taxonomy" id="360921"/>
    <lineage>
        <taxon>Bacteria</taxon>
        <taxon>Pseudomonadati</taxon>
        <taxon>Pseudomonadota</taxon>
        <taxon>Gammaproteobacteria</taxon>
        <taxon>Pseudomonadales</taxon>
        <taxon>Pseudomonadaceae</taxon>
        <taxon>Pseudomonas</taxon>
    </lineage>
</organism>